<protein>
    <submittedName>
        <fullName evidence="1">Class I SAM-dependent methyltransferase</fullName>
    </submittedName>
</protein>
<organism evidence="1 2">
    <name type="scientific">Rhodohalobacter sulfatireducens</name>
    <dbReference type="NCBI Taxonomy" id="2911366"/>
    <lineage>
        <taxon>Bacteria</taxon>
        <taxon>Pseudomonadati</taxon>
        <taxon>Balneolota</taxon>
        <taxon>Balneolia</taxon>
        <taxon>Balneolales</taxon>
        <taxon>Balneolaceae</taxon>
        <taxon>Rhodohalobacter</taxon>
    </lineage>
</organism>
<keyword evidence="2" id="KW-1185">Reference proteome</keyword>
<keyword evidence="1" id="KW-0489">Methyltransferase</keyword>
<dbReference type="Pfam" id="PF13578">
    <property type="entry name" value="Methyltransf_24"/>
    <property type="match status" value="1"/>
</dbReference>
<dbReference type="Gene3D" id="3.40.50.150">
    <property type="entry name" value="Vaccinia Virus protein VP39"/>
    <property type="match status" value="1"/>
</dbReference>
<evidence type="ECO:0000313" key="2">
    <source>
        <dbReference type="Proteomes" id="UP001165366"/>
    </source>
</evidence>
<sequence>MLEKIPKGGVCAEVGILKGDYSRYILDIVKPQKLHLIDIDSKSIKIARKRFEDEIEQNLVEVHREDSSTFLSTVPDATFDWIYIDGDHSYEGVKRDLEAAHSKIKPDGLISLNDYIFFGSSDLTKYGIIEATNEFCIEYDYELVHFALHGRMYNDVTIRRIKKG</sequence>
<gene>
    <name evidence="1" type="ORF">L6773_17795</name>
</gene>
<dbReference type="Proteomes" id="UP001165366">
    <property type="component" value="Unassembled WGS sequence"/>
</dbReference>
<dbReference type="RefSeq" id="WP_237855835.1">
    <property type="nucleotide sequence ID" value="NZ_JAKLWS010000032.1"/>
</dbReference>
<keyword evidence="1" id="KW-0808">Transferase</keyword>
<dbReference type="SUPFAM" id="SSF53335">
    <property type="entry name" value="S-adenosyl-L-methionine-dependent methyltransferases"/>
    <property type="match status" value="1"/>
</dbReference>
<accession>A0ABS9KHU9</accession>
<comment type="caution">
    <text evidence="1">The sequence shown here is derived from an EMBL/GenBank/DDBJ whole genome shotgun (WGS) entry which is preliminary data.</text>
</comment>
<reference evidence="1" key="2">
    <citation type="submission" date="2024-05" db="EMBL/GenBank/DDBJ databases">
        <title>Rhodohalobacter halophilus gen. nov., sp. nov., a moderately halophilic member of the family Balneolaceae.</title>
        <authorList>
            <person name="Xia J."/>
        </authorList>
    </citation>
    <scope>NUCLEOTIDE SEQUENCE</scope>
    <source>
        <strain evidence="1">WB101</strain>
    </source>
</reference>
<reference evidence="1" key="1">
    <citation type="submission" date="2022-01" db="EMBL/GenBank/DDBJ databases">
        <authorList>
            <person name="Wang Y."/>
        </authorList>
    </citation>
    <scope>NUCLEOTIDE SEQUENCE</scope>
    <source>
        <strain evidence="1">WB101</strain>
    </source>
</reference>
<dbReference type="EMBL" id="JAKLWS010000032">
    <property type="protein sequence ID" value="MCG2590434.1"/>
    <property type="molecule type" value="Genomic_DNA"/>
</dbReference>
<proteinExistence type="predicted"/>
<dbReference type="CDD" id="cd02440">
    <property type="entry name" value="AdoMet_MTases"/>
    <property type="match status" value="1"/>
</dbReference>
<evidence type="ECO:0000313" key="1">
    <source>
        <dbReference type="EMBL" id="MCG2590434.1"/>
    </source>
</evidence>
<name>A0ABS9KHU9_9BACT</name>
<dbReference type="InterPro" id="IPR029063">
    <property type="entry name" value="SAM-dependent_MTases_sf"/>
</dbReference>
<dbReference type="GO" id="GO:0032259">
    <property type="term" value="P:methylation"/>
    <property type="evidence" value="ECO:0007669"/>
    <property type="project" value="UniProtKB-KW"/>
</dbReference>
<dbReference type="GO" id="GO:0008168">
    <property type="term" value="F:methyltransferase activity"/>
    <property type="evidence" value="ECO:0007669"/>
    <property type="project" value="UniProtKB-KW"/>
</dbReference>